<gene>
    <name evidence="4" type="ORF">HHL22_21695</name>
</gene>
<keyword evidence="5" id="KW-1185">Reference proteome</keyword>
<dbReference type="EMBL" id="JABBGH010000003">
    <property type="protein sequence ID" value="NML67825.1"/>
    <property type="molecule type" value="Genomic_DNA"/>
</dbReference>
<protein>
    <submittedName>
        <fullName evidence="4">2TM domain-containing protein</fullName>
    </submittedName>
</protein>
<dbReference type="AlphaFoldDB" id="A0A7Y0AIB1"/>
<feature type="transmembrane region" description="Helical" evidence="2">
    <location>
        <begin position="27"/>
        <end position="45"/>
    </location>
</feature>
<dbReference type="Proteomes" id="UP000559626">
    <property type="component" value="Unassembled WGS sequence"/>
</dbReference>
<proteinExistence type="predicted"/>
<dbReference type="Pfam" id="PF13239">
    <property type="entry name" value="2TM"/>
    <property type="match status" value="1"/>
</dbReference>
<sequence>MYPYAPTPADRDPNLWRLAKRRAKFKAHLFTFLWVNILLWAIWALTDRSARPVPWPVWVTAFWGLGVVLQAIATHGAGGRGGLAEREYERLTRPR</sequence>
<accession>A0A7Y0AIB1</accession>
<organism evidence="4 5">
    <name type="scientific">Hymenobacter polaris</name>
    <dbReference type="NCBI Taxonomy" id="2682546"/>
    <lineage>
        <taxon>Bacteria</taxon>
        <taxon>Pseudomonadati</taxon>
        <taxon>Bacteroidota</taxon>
        <taxon>Cytophagia</taxon>
        <taxon>Cytophagales</taxon>
        <taxon>Hymenobacteraceae</taxon>
        <taxon>Hymenobacter</taxon>
    </lineage>
</organism>
<keyword evidence="2" id="KW-0812">Transmembrane</keyword>
<evidence type="ECO:0000259" key="3">
    <source>
        <dbReference type="Pfam" id="PF13239"/>
    </source>
</evidence>
<keyword evidence="2" id="KW-1133">Transmembrane helix</keyword>
<feature type="compositionally biased region" description="Basic and acidic residues" evidence="1">
    <location>
        <begin position="83"/>
        <end position="95"/>
    </location>
</feature>
<name>A0A7Y0AIB1_9BACT</name>
<feature type="transmembrane region" description="Helical" evidence="2">
    <location>
        <begin position="57"/>
        <end position="77"/>
    </location>
</feature>
<evidence type="ECO:0000313" key="5">
    <source>
        <dbReference type="Proteomes" id="UP000559626"/>
    </source>
</evidence>
<evidence type="ECO:0000313" key="4">
    <source>
        <dbReference type="EMBL" id="NML67825.1"/>
    </source>
</evidence>
<dbReference type="InterPro" id="IPR025698">
    <property type="entry name" value="2TM_dom"/>
</dbReference>
<dbReference type="RefSeq" id="WP_169533465.1">
    <property type="nucleotide sequence ID" value="NZ_JABBGH010000003.1"/>
</dbReference>
<reference evidence="4 5" key="1">
    <citation type="submission" date="2020-04" db="EMBL/GenBank/DDBJ databases">
        <title>Hymenobacter polaris sp. nov., isolated from Arctic soil.</title>
        <authorList>
            <person name="Dahal R.H."/>
        </authorList>
    </citation>
    <scope>NUCLEOTIDE SEQUENCE [LARGE SCALE GENOMIC DNA]</scope>
    <source>
        <strain evidence="4 5">RP-2-7</strain>
    </source>
</reference>
<evidence type="ECO:0000256" key="2">
    <source>
        <dbReference type="SAM" id="Phobius"/>
    </source>
</evidence>
<evidence type="ECO:0000256" key="1">
    <source>
        <dbReference type="SAM" id="MobiDB-lite"/>
    </source>
</evidence>
<feature type="domain" description="2TM" evidence="3">
    <location>
        <begin position="19"/>
        <end position="76"/>
    </location>
</feature>
<keyword evidence="2" id="KW-0472">Membrane</keyword>
<comment type="caution">
    <text evidence="4">The sequence shown here is derived from an EMBL/GenBank/DDBJ whole genome shotgun (WGS) entry which is preliminary data.</text>
</comment>
<feature type="region of interest" description="Disordered" evidence="1">
    <location>
        <begin position="76"/>
        <end position="95"/>
    </location>
</feature>